<sequence>HTAHSRPSFNTLLHSLLFQRALRSVIIVIQAYPAYMSEKQRGKRQQVAKEEDEKSLKNKNRIKGSFGCRFVCLLQSRRLNSVAETLRYSTIQILRYKDTNGPVGSR</sequence>
<evidence type="ECO:0000256" key="1">
    <source>
        <dbReference type="SAM" id="SignalP"/>
    </source>
</evidence>
<reference evidence="2" key="1">
    <citation type="journal article" date="2023" name="Genome Biol. Evol.">
        <title>Long-read-based Genome Assembly of Drosophila gunungcola Reveals Fewer Chemosensory Genes in Flower-breeding Species.</title>
        <authorList>
            <person name="Negi A."/>
            <person name="Liao B.Y."/>
            <person name="Yeh S.D."/>
        </authorList>
    </citation>
    <scope>NUCLEOTIDE SEQUENCE</scope>
    <source>
        <strain evidence="2">Sukarami</strain>
    </source>
</reference>
<organism evidence="2 3">
    <name type="scientific">Drosophila gunungcola</name>
    <name type="common">fruit fly</name>
    <dbReference type="NCBI Taxonomy" id="103775"/>
    <lineage>
        <taxon>Eukaryota</taxon>
        <taxon>Metazoa</taxon>
        <taxon>Ecdysozoa</taxon>
        <taxon>Arthropoda</taxon>
        <taxon>Hexapoda</taxon>
        <taxon>Insecta</taxon>
        <taxon>Pterygota</taxon>
        <taxon>Neoptera</taxon>
        <taxon>Endopterygota</taxon>
        <taxon>Diptera</taxon>
        <taxon>Brachycera</taxon>
        <taxon>Muscomorpha</taxon>
        <taxon>Ephydroidea</taxon>
        <taxon>Drosophilidae</taxon>
        <taxon>Drosophila</taxon>
        <taxon>Sophophora</taxon>
    </lineage>
</organism>
<keyword evidence="3" id="KW-1185">Reference proteome</keyword>
<accession>A0A9P9YXT8</accession>
<evidence type="ECO:0000313" key="3">
    <source>
        <dbReference type="Proteomes" id="UP001059596"/>
    </source>
</evidence>
<gene>
    <name evidence="2" type="ORF">M5D96_001238</name>
</gene>
<feature type="non-terminal residue" evidence="2">
    <location>
        <position position="1"/>
    </location>
</feature>
<protein>
    <submittedName>
        <fullName evidence="2">Uncharacterized protein</fullName>
    </submittedName>
</protein>
<dbReference type="AlphaFoldDB" id="A0A9P9YXT8"/>
<dbReference type="EMBL" id="JAMKOV010000001">
    <property type="protein sequence ID" value="KAI8045061.1"/>
    <property type="molecule type" value="Genomic_DNA"/>
</dbReference>
<comment type="caution">
    <text evidence="2">The sequence shown here is derived from an EMBL/GenBank/DDBJ whole genome shotgun (WGS) entry which is preliminary data.</text>
</comment>
<feature type="chain" id="PRO_5040473975" evidence="1">
    <location>
        <begin position="24"/>
        <end position="106"/>
    </location>
</feature>
<proteinExistence type="predicted"/>
<name>A0A9P9YXT8_9MUSC</name>
<feature type="signal peptide" evidence="1">
    <location>
        <begin position="1"/>
        <end position="23"/>
    </location>
</feature>
<keyword evidence="1" id="KW-0732">Signal</keyword>
<evidence type="ECO:0000313" key="2">
    <source>
        <dbReference type="EMBL" id="KAI8045061.1"/>
    </source>
</evidence>
<dbReference type="Proteomes" id="UP001059596">
    <property type="component" value="Chromosome 3R"/>
</dbReference>